<evidence type="ECO:0000256" key="7">
    <source>
        <dbReference type="ARBA" id="ARBA00023136"/>
    </source>
</evidence>
<feature type="transmembrane region" description="Helical" evidence="8">
    <location>
        <begin position="263"/>
        <end position="285"/>
    </location>
</feature>
<feature type="transmembrane region" description="Helical" evidence="8">
    <location>
        <begin position="297"/>
        <end position="315"/>
    </location>
</feature>
<dbReference type="GO" id="GO:0005886">
    <property type="term" value="C:plasma membrane"/>
    <property type="evidence" value="ECO:0007669"/>
    <property type="project" value="UniProtKB-SubCell"/>
</dbReference>
<organism evidence="10 11">
    <name type="scientific">Paenibacillus dendritiformis C454</name>
    <dbReference type="NCBI Taxonomy" id="1131935"/>
    <lineage>
        <taxon>Bacteria</taxon>
        <taxon>Bacillati</taxon>
        <taxon>Bacillota</taxon>
        <taxon>Bacilli</taxon>
        <taxon>Bacillales</taxon>
        <taxon>Paenibacillaceae</taxon>
        <taxon>Paenibacillus</taxon>
    </lineage>
</organism>
<sequence>MSEVIWLIRKTMTETFRNKKNWLIYFGLPVAGVLLSMMIYANHSSGTLRVGMLNLDGDQAITQDAIRFLEGLNQIKITVLDEAAMKRDLAAGNLDSGIVFGEGFAASVRAGKPEHLDIISVKGTQVTAYVKAMLQNFVGNVAAIGRSAEGDDARFDTIYAAYSQQRFKVTAETLEDTSNMKSMTYQSIGFLVAFMMYSAVSMSEMILKEKENRTFLRLLSAPVSARSYVLSNVAVNVVVMLLQITVTLIVMKNILHIDSGIPYGNIIAALILFAFTAISLSLLIVAFSKSSAGAGALQNLIITPSCLLAGCFFPMDIMPDTMRKISHFMPQHWLLDMISKLQQGVTFGSLALNMAILIAFAAVFALIAIFRFGRNNDIRQFV</sequence>
<name>H3SN68_9BACL</name>
<protein>
    <submittedName>
        <fullName evidence="10">ABC transporter permease</fullName>
    </submittedName>
</protein>
<evidence type="ECO:0000256" key="8">
    <source>
        <dbReference type="SAM" id="Phobius"/>
    </source>
</evidence>
<proteinExistence type="inferred from homology"/>
<evidence type="ECO:0000256" key="2">
    <source>
        <dbReference type="ARBA" id="ARBA00007783"/>
    </source>
</evidence>
<keyword evidence="5 8" id="KW-0812">Transmembrane</keyword>
<evidence type="ECO:0000313" key="10">
    <source>
        <dbReference type="EMBL" id="EHQ59499.1"/>
    </source>
</evidence>
<evidence type="ECO:0000256" key="6">
    <source>
        <dbReference type="ARBA" id="ARBA00022989"/>
    </source>
</evidence>
<dbReference type="RefSeq" id="WP_006679494.1">
    <property type="nucleotide sequence ID" value="NZ_AHKH01000123.1"/>
</dbReference>
<evidence type="ECO:0000259" key="9">
    <source>
        <dbReference type="PROSITE" id="PS51012"/>
    </source>
</evidence>
<reference evidence="10 11" key="1">
    <citation type="journal article" date="2012" name="J. Bacteriol.">
        <title>Genome Sequence of the Pattern-Forming Social Bacterium Paenibacillus dendritiformis C454 Chiral Morphotype.</title>
        <authorList>
            <person name="Sirota-Madi A."/>
            <person name="Olender T."/>
            <person name="Helman Y."/>
            <person name="Brainis I."/>
            <person name="Finkelshtein A."/>
            <person name="Roth D."/>
            <person name="Hagai E."/>
            <person name="Leshkowitz D."/>
            <person name="Brodsky L."/>
            <person name="Galatenko V."/>
            <person name="Nikolaev V."/>
            <person name="Gutnick D.L."/>
            <person name="Lancet D."/>
            <person name="Ben-Jacob E."/>
        </authorList>
    </citation>
    <scope>NUCLEOTIDE SEQUENCE [LARGE SCALE GENOMIC DNA]</scope>
    <source>
        <strain evidence="10 11">C454</strain>
    </source>
</reference>
<keyword evidence="3" id="KW-0813">Transport</keyword>
<feature type="transmembrane region" description="Helical" evidence="8">
    <location>
        <begin position="228"/>
        <end position="251"/>
    </location>
</feature>
<dbReference type="InterPro" id="IPR051449">
    <property type="entry name" value="ABC-2_transporter_component"/>
</dbReference>
<dbReference type="InterPro" id="IPR047817">
    <property type="entry name" value="ABC2_TM_bact-type"/>
</dbReference>
<evidence type="ECO:0000256" key="1">
    <source>
        <dbReference type="ARBA" id="ARBA00004651"/>
    </source>
</evidence>
<evidence type="ECO:0000313" key="11">
    <source>
        <dbReference type="Proteomes" id="UP000003900"/>
    </source>
</evidence>
<keyword evidence="7 8" id="KW-0472">Membrane</keyword>
<keyword evidence="4" id="KW-1003">Cell membrane</keyword>
<evidence type="ECO:0000256" key="5">
    <source>
        <dbReference type="ARBA" id="ARBA00022692"/>
    </source>
</evidence>
<dbReference type="Proteomes" id="UP000003900">
    <property type="component" value="Unassembled WGS sequence"/>
</dbReference>
<comment type="caution">
    <text evidence="10">The sequence shown here is derived from an EMBL/GenBank/DDBJ whole genome shotgun (WGS) entry which is preliminary data.</text>
</comment>
<comment type="similarity">
    <text evidence="2">Belongs to the ABC-2 integral membrane protein family.</text>
</comment>
<dbReference type="STRING" id="1131935.PDENDC454_25079"/>
<dbReference type="PATRIC" id="fig|1131935.3.peg.5216"/>
<gene>
    <name evidence="10" type="ORF">PDENDC454_25079</name>
</gene>
<evidence type="ECO:0000256" key="4">
    <source>
        <dbReference type="ARBA" id="ARBA00022475"/>
    </source>
</evidence>
<feature type="transmembrane region" description="Helical" evidence="8">
    <location>
        <begin position="188"/>
        <end position="207"/>
    </location>
</feature>
<accession>H3SN68</accession>
<dbReference type="InterPro" id="IPR013525">
    <property type="entry name" value="ABC2_TM"/>
</dbReference>
<dbReference type="Pfam" id="PF12698">
    <property type="entry name" value="ABC2_membrane_3"/>
    <property type="match status" value="1"/>
</dbReference>
<feature type="transmembrane region" description="Helical" evidence="8">
    <location>
        <begin position="21"/>
        <end position="41"/>
    </location>
</feature>
<dbReference type="PANTHER" id="PTHR30294:SF45">
    <property type="entry name" value="LINEARMYCIN RESISTANCE PERMEASE PROTEIN LNRN"/>
    <property type="match status" value="1"/>
</dbReference>
<dbReference type="EMBL" id="AHKH01000123">
    <property type="protein sequence ID" value="EHQ59499.1"/>
    <property type="molecule type" value="Genomic_DNA"/>
</dbReference>
<feature type="transmembrane region" description="Helical" evidence="8">
    <location>
        <begin position="350"/>
        <end position="370"/>
    </location>
</feature>
<keyword evidence="6 8" id="KW-1133">Transmembrane helix</keyword>
<dbReference type="PROSITE" id="PS51012">
    <property type="entry name" value="ABC_TM2"/>
    <property type="match status" value="1"/>
</dbReference>
<feature type="domain" description="ABC transmembrane type-2" evidence="9">
    <location>
        <begin position="151"/>
        <end position="375"/>
    </location>
</feature>
<dbReference type="OrthoDB" id="266913at2"/>
<dbReference type="Gene3D" id="3.40.1710.10">
    <property type="entry name" value="abc type-2 transporter like domain"/>
    <property type="match status" value="1"/>
</dbReference>
<dbReference type="GO" id="GO:0140359">
    <property type="term" value="F:ABC-type transporter activity"/>
    <property type="evidence" value="ECO:0007669"/>
    <property type="project" value="InterPro"/>
</dbReference>
<comment type="subcellular location">
    <subcellularLocation>
        <location evidence="1">Cell membrane</location>
        <topology evidence="1">Multi-pass membrane protein</topology>
    </subcellularLocation>
</comment>
<dbReference type="PANTHER" id="PTHR30294">
    <property type="entry name" value="MEMBRANE COMPONENT OF ABC TRANSPORTER YHHJ-RELATED"/>
    <property type="match status" value="1"/>
</dbReference>
<dbReference type="AlphaFoldDB" id="H3SN68"/>
<evidence type="ECO:0000256" key="3">
    <source>
        <dbReference type="ARBA" id="ARBA00022448"/>
    </source>
</evidence>
<keyword evidence="11" id="KW-1185">Reference proteome</keyword>